<name>A0A9N7V4L2_PLEPL</name>
<dbReference type="AlphaFoldDB" id="A0A9N7V4L2"/>
<reference evidence="2" key="1">
    <citation type="submission" date="2020-03" db="EMBL/GenBank/DDBJ databases">
        <authorList>
            <person name="Weist P."/>
        </authorList>
    </citation>
    <scope>NUCLEOTIDE SEQUENCE</scope>
</reference>
<organism evidence="2 3">
    <name type="scientific">Pleuronectes platessa</name>
    <name type="common">European plaice</name>
    <dbReference type="NCBI Taxonomy" id="8262"/>
    <lineage>
        <taxon>Eukaryota</taxon>
        <taxon>Metazoa</taxon>
        <taxon>Chordata</taxon>
        <taxon>Craniata</taxon>
        <taxon>Vertebrata</taxon>
        <taxon>Euteleostomi</taxon>
        <taxon>Actinopterygii</taxon>
        <taxon>Neopterygii</taxon>
        <taxon>Teleostei</taxon>
        <taxon>Neoteleostei</taxon>
        <taxon>Acanthomorphata</taxon>
        <taxon>Carangaria</taxon>
        <taxon>Pleuronectiformes</taxon>
        <taxon>Pleuronectoidei</taxon>
        <taxon>Pleuronectidae</taxon>
        <taxon>Pleuronectes</taxon>
    </lineage>
</organism>
<comment type="caution">
    <text evidence="2">The sequence shown here is derived from an EMBL/GenBank/DDBJ whole genome shotgun (WGS) entry which is preliminary data.</text>
</comment>
<evidence type="ECO:0000256" key="1">
    <source>
        <dbReference type="SAM" id="MobiDB-lite"/>
    </source>
</evidence>
<evidence type="ECO:0000313" key="3">
    <source>
        <dbReference type="Proteomes" id="UP001153269"/>
    </source>
</evidence>
<proteinExistence type="predicted"/>
<feature type="compositionally biased region" description="Polar residues" evidence="1">
    <location>
        <begin position="156"/>
        <end position="168"/>
    </location>
</feature>
<feature type="compositionally biased region" description="Low complexity" evidence="1">
    <location>
        <begin position="169"/>
        <end position="183"/>
    </location>
</feature>
<feature type="region of interest" description="Disordered" evidence="1">
    <location>
        <begin position="142"/>
        <end position="194"/>
    </location>
</feature>
<dbReference type="Proteomes" id="UP001153269">
    <property type="component" value="Unassembled WGS sequence"/>
</dbReference>
<keyword evidence="3" id="KW-1185">Reference proteome</keyword>
<feature type="compositionally biased region" description="Polar residues" evidence="1">
    <location>
        <begin position="71"/>
        <end position="90"/>
    </location>
</feature>
<evidence type="ECO:0000313" key="2">
    <source>
        <dbReference type="EMBL" id="CAB1445489.1"/>
    </source>
</evidence>
<dbReference type="EMBL" id="CADEAL010003668">
    <property type="protein sequence ID" value="CAB1445489.1"/>
    <property type="molecule type" value="Genomic_DNA"/>
</dbReference>
<feature type="region of interest" description="Disordered" evidence="1">
    <location>
        <begin position="62"/>
        <end position="90"/>
    </location>
</feature>
<sequence length="218" mass="24670">MVLVLGQHEHRVSECAPAWWVAQRIGTMERDGYKWTEQPKLDNLNIFGVFMTTEGYHGLPFMLESQRPPADTQNRKQSSTQKAKGAASSTYSDAFRVPSCGKTFVSTTTERRRYHTLNSTKYFPISTYKNISIHRKRIKVPPKAPKPCLLQERPETSSLSKAPETSLQSEAPETSLPPEALEPSLPPMAPNRSEGLTTYRATFVAHPRQAMERPYTFI</sequence>
<protein>
    <submittedName>
        <fullName evidence="2">Uncharacterized protein</fullName>
    </submittedName>
</protein>
<accession>A0A9N7V4L2</accession>
<gene>
    <name evidence="2" type="ORF">PLEPLA_LOCUS33220</name>
</gene>